<protein>
    <submittedName>
        <fullName evidence="5">PAS domain S-box protein</fullName>
    </submittedName>
</protein>
<dbReference type="SUPFAM" id="SSF88659">
    <property type="entry name" value="Sigma3 and sigma4 domains of RNA polymerase sigma factors"/>
    <property type="match status" value="1"/>
</dbReference>
<dbReference type="PANTHER" id="PTHR34236:SF1">
    <property type="entry name" value="DIMETHYL SULFOXIDE REDUCTASE TRANSCRIPTIONAL ACTIVATOR"/>
    <property type="match status" value="1"/>
</dbReference>
<dbReference type="InterPro" id="IPR007050">
    <property type="entry name" value="HTH_bacterioopsin"/>
</dbReference>
<keyword evidence="6" id="KW-1185">Reference proteome</keyword>
<dbReference type="Pfam" id="PF00989">
    <property type="entry name" value="PAS"/>
    <property type="match status" value="1"/>
</dbReference>
<evidence type="ECO:0000313" key="6">
    <source>
        <dbReference type="Proteomes" id="UP001596434"/>
    </source>
</evidence>
<evidence type="ECO:0000259" key="4">
    <source>
        <dbReference type="PROSITE" id="PS50112"/>
    </source>
</evidence>
<dbReference type="GeneID" id="96955581"/>
<keyword evidence="2" id="KW-0804">Transcription</keyword>
<comment type="caution">
    <text evidence="5">The sequence shown here is derived from an EMBL/GenBank/DDBJ whole genome shotgun (WGS) entry which is preliminary data.</text>
</comment>
<feature type="coiled-coil region" evidence="3">
    <location>
        <begin position="524"/>
        <end position="561"/>
    </location>
</feature>
<dbReference type="PANTHER" id="PTHR34236">
    <property type="entry name" value="DIMETHYL SULFOXIDE REDUCTASE TRANSCRIPTIONAL ACTIVATOR"/>
    <property type="match status" value="1"/>
</dbReference>
<evidence type="ECO:0000256" key="3">
    <source>
        <dbReference type="SAM" id="Coils"/>
    </source>
</evidence>
<proteinExistence type="predicted"/>
<organism evidence="5 6">
    <name type="scientific">Haloplanus litoreus</name>
    <dbReference type="NCBI Taxonomy" id="767515"/>
    <lineage>
        <taxon>Archaea</taxon>
        <taxon>Methanobacteriati</taxon>
        <taxon>Methanobacteriota</taxon>
        <taxon>Stenosarchaea group</taxon>
        <taxon>Halobacteria</taxon>
        <taxon>Halobacteriales</taxon>
        <taxon>Haloferacaceae</taxon>
        <taxon>Haloplanus</taxon>
    </lineage>
</organism>
<evidence type="ECO:0000256" key="1">
    <source>
        <dbReference type="ARBA" id="ARBA00023015"/>
    </source>
</evidence>
<feature type="domain" description="PAS" evidence="4">
    <location>
        <begin position="3"/>
        <end position="74"/>
    </location>
</feature>
<dbReference type="CDD" id="cd00130">
    <property type="entry name" value="PAS"/>
    <property type="match status" value="1"/>
</dbReference>
<dbReference type="Gene3D" id="3.30.450.20">
    <property type="entry name" value="PAS domain"/>
    <property type="match status" value="3"/>
</dbReference>
<feature type="domain" description="PAS" evidence="4">
    <location>
        <begin position="245"/>
        <end position="315"/>
    </location>
</feature>
<dbReference type="PROSITE" id="PS50112">
    <property type="entry name" value="PAS"/>
    <property type="match status" value="2"/>
</dbReference>
<dbReference type="AlphaFoldDB" id="A0ABD6A2Y9"/>
<dbReference type="SUPFAM" id="SSF55785">
    <property type="entry name" value="PYP-like sensor domain (PAS domain)"/>
    <property type="match status" value="3"/>
</dbReference>
<dbReference type="EMBL" id="JBHTAT010000005">
    <property type="protein sequence ID" value="MFC7257277.1"/>
    <property type="molecule type" value="Genomic_DNA"/>
</dbReference>
<gene>
    <name evidence="5" type="ORF">ACFQKE_18665</name>
</gene>
<dbReference type="SUPFAM" id="SSF55781">
    <property type="entry name" value="GAF domain-like"/>
    <property type="match status" value="2"/>
</dbReference>
<dbReference type="Pfam" id="PF15915">
    <property type="entry name" value="BAT"/>
    <property type="match status" value="1"/>
</dbReference>
<keyword evidence="3" id="KW-0175">Coiled coil</keyword>
<name>A0ABD6A2Y9_9EURY</name>
<dbReference type="Gene3D" id="1.10.10.10">
    <property type="entry name" value="Winged helix-like DNA-binding domain superfamily/Winged helix DNA-binding domain"/>
    <property type="match status" value="1"/>
</dbReference>
<dbReference type="Pfam" id="PF13185">
    <property type="entry name" value="GAF_2"/>
    <property type="match status" value="2"/>
</dbReference>
<dbReference type="RefSeq" id="WP_340696163.1">
    <property type="nucleotide sequence ID" value="NZ_JBHTAT010000005.1"/>
</dbReference>
<dbReference type="InterPro" id="IPR035965">
    <property type="entry name" value="PAS-like_dom_sf"/>
</dbReference>
<keyword evidence="1" id="KW-0805">Transcription regulation</keyword>
<dbReference type="InterPro" id="IPR003018">
    <property type="entry name" value="GAF"/>
</dbReference>
<evidence type="ECO:0000256" key="2">
    <source>
        <dbReference type="ARBA" id="ARBA00023163"/>
    </source>
</evidence>
<dbReference type="Proteomes" id="UP001596434">
    <property type="component" value="Unassembled WGS sequence"/>
</dbReference>
<dbReference type="InterPro" id="IPR013656">
    <property type="entry name" value="PAS_4"/>
</dbReference>
<dbReference type="Pfam" id="PF04967">
    <property type="entry name" value="HTH_10"/>
    <property type="match status" value="1"/>
</dbReference>
<dbReference type="InterPro" id="IPR013324">
    <property type="entry name" value="RNA_pol_sigma_r3/r4-like"/>
</dbReference>
<dbReference type="InterPro" id="IPR000014">
    <property type="entry name" value="PAS"/>
</dbReference>
<dbReference type="InterPro" id="IPR036388">
    <property type="entry name" value="WH-like_DNA-bd_sf"/>
</dbReference>
<accession>A0ABD6A2Y9</accession>
<dbReference type="Pfam" id="PF08448">
    <property type="entry name" value="PAS_4"/>
    <property type="match status" value="1"/>
</dbReference>
<dbReference type="InterPro" id="IPR029016">
    <property type="entry name" value="GAF-like_dom_sf"/>
</dbReference>
<dbReference type="InterPro" id="IPR031803">
    <property type="entry name" value="BAT_GAF/HTH-assoc"/>
</dbReference>
<dbReference type="Gene3D" id="3.30.450.40">
    <property type="match status" value="2"/>
</dbReference>
<dbReference type="SMART" id="SM00091">
    <property type="entry name" value="PAS"/>
    <property type="match status" value="3"/>
</dbReference>
<evidence type="ECO:0000313" key="5">
    <source>
        <dbReference type="EMBL" id="MFC7257277.1"/>
    </source>
</evidence>
<reference evidence="5 6" key="1">
    <citation type="journal article" date="2019" name="Int. J. Syst. Evol. Microbiol.">
        <title>The Global Catalogue of Microorganisms (GCM) 10K type strain sequencing project: providing services to taxonomists for standard genome sequencing and annotation.</title>
        <authorList>
            <consortium name="The Broad Institute Genomics Platform"/>
            <consortium name="The Broad Institute Genome Sequencing Center for Infectious Disease"/>
            <person name="Wu L."/>
            <person name="Ma J."/>
        </authorList>
    </citation>
    <scope>NUCLEOTIDE SEQUENCE [LARGE SCALE GENOMIC DNA]</scope>
    <source>
        <strain evidence="5 6">GX21</strain>
    </source>
</reference>
<sequence>MPGPQVFETALDKLSSKLLFVTVEGDVEFCDTTLSDELGYDRDALLDSNLFDALVPPEKQDTASQNFEQIITQGRDLDECETPIRSAEGECRSITWIDVVEDGDQTIVIGRLTAPRTPSLFDHELEPYRTLVDHFPNGLITLFDEEFRFRIVGGPAFEEVDLAPEDLRDNQLPDVFPEENAEELFPLFRRALEGETNATTLPLEDRFFEVQVLPVTDNSGNVIAGMSVSQDVTERVTRERKIEGARDRYKSLIQNAPVPIFVGDETGIIHEVNESAEELTGMSREELIGDSMLTIHPSEEEEQYKAGIRQHANEGGTRRYLPNGGQIYVVNDGTRIPVEIAASVIDQGEGTLVHALFRDISDHVWYENTLEELHENAGELVRATTDSEIAQTIVDTVVDTLDLQLVSVNLVDTDGEKLSPVSYSDDVVDVLGKPPSLPLTDSLAGEVFLSNEAIRVDDVRSREEVYNPDTPIRSQLIAPIGEFGVIICGSTTAATFDQEDQRLLELLARNAESVFTRVNREQELRRREQDLKTKTKTLERVEDLNTRIRKLTQIATQSETRDELEQEVCELLSNTDPFVFGWVGELSPERDELIPRTWAGRDQGYLDLCPLTLDNMASDPAVQTAQTTNPTIVSNTATDVQQEPWRREAISRNFSSVIAVPIMFQDVLYGVLTLYAEDRDAITDRIRDVLSDWGEIMGYAVKEAERTSAILFRQGTAVQFSVESAACPLLRIARNSQCTLFFEGLREQEGDEATVFVRVYDCSAQQFIEAAEQATVISSITEVSESDDGILFQITITEMFIASVLARYGIRLESIMGTSEDSVRVRLVTPPTIPVHRVVDIVSTEYPDSTLLGTDDLTDYPRRQTEVGDQALQNLTDRQREALELAYHGGYFESPKGLSGQELAEQMDISSSSFNVHLRTAERKLLDAILGSSYPSDSVRSWK</sequence>
<dbReference type="NCBIfam" id="TIGR00229">
    <property type="entry name" value="sensory_box"/>
    <property type="match status" value="2"/>
</dbReference>
<dbReference type="InterPro" id="IPR013767">
    <property type="entry name" value="PAS_fold"/>
</dbReference>